<dbReference type="GO" id="GO:0004175">
    <property type="term" value="F:endopeptidase activity"/>
    <property type="evidence" value="ECO:0007669"/>
    <property type="project" value="UniProtKB-ARBA"/>
</dbReference>
<dbReference type="Pfam" id="PF02517">
    <property type="entry name" value="Rce1-like"/>
    <property type="match status" value="1"/>
</dbReference>
<evidence type="ECO:0000313" key="3">
    <source>
        <dbReference type="EMBL" id="TLS35287.1"/>
    </source>
</evidence>
<feature type="transmembrane region" description="Helical" evidence="1">
    <location>
        <begin position="5"/>
        <end position="23"/>
    </location>
</feature>
<evidence type="ECO:0000256" key="1">
    <source>
        <dbReference type="SAM" id="Phobius"/>
    </source>
</evidence>
<feature type="domain" description="CAAX prenyl protease 2/Lysostaphin resistance protein A-like" evidence="2">
    <location>
        <begin position="119"/>
        <end position="205"/>
    </location>
</feature>
<keyword evidence="3" id="KW-0378">Hydrolase</keyword>
<feature type="transmembrane region" description="Helical" evidence="1">
    <location>
        <begin position="114"/>
        <end position="132"/>
    </location>
</feature>
<feature type="transmembrane region" description="Helical" evidence="1">
    <location>
        <begin position="35"/>
        <end position="54"/>
    </location>
</feature>
<sequence>MAKNYWAILITYILMQLSGFVGIPLMNGLGVNNPIVMWSVVSFLGALIIILFLIKATPNEPFMRSDRMPVDRAILWSIIGVFLAYAAQIAAGIIETELLGIKPGSENTQALVEYAKAAPIFIVVTSVFGPILEEIVFRKVIFGSLYKRFNFWISALLSSLIFGAIHMELVHLLMYFSMGLVFAFLYVKTKRLIVPIIAHVTMNTIVVLINVFLGDKIMEMQKQLEQLESFIGGFWL</sequence>
<dbReference type="PANTHER" id="PTHR36435:SF6">
    <property type="entry name" value="ABORTIVE INFECTION PROTEIN"/>
    <property type="match status" value="1"/>
</dbReference>
<evidence type="ECO:0000259" key="2">
    <source>
        <dbReference type="Pfam" id="PF02517"/>
    </source>
</evidence>
<dbReference type="GO" id="GO:0008237">
    <property type="term" value="F:metallopeptidase activity"/>
    <property type="evidence" value="ECO:0007669"/>
    <property type="project" value="UniProtKB-KW"/>
</dbReference>
<keyword evidence="1" id="KW-0472">Membrane</keyword>
<accession>A0A5R9EW64</accession>
<feature type="transmembrane region" description="Helical" evidence="1">
    <location>
        <begin position="74"/>
        <end position="94"/>
    </location>
</feature>
<keyword evidence="4" id="KW-1185">Reference proteome</keyword>
<proteinExistence type="predicted"/>
<name>A0A5R9EW64_9BACL</name>
<organism evidence="3 4">
    <name type="scientific">Exobacillus caeni</name>
    <dbReference type="NCBI Taxonomy" id="2574798"/>
    <lineage>
        <taxon>Bacteria</taxon>
        <taxon>Bacillati</taxon>
        <taxon>Bacillota</taxon>
        <taxon>Bacilli</taxon>
        <taxon>Bacillales</taxon>
        <taxon>Guptibacillaceae</taxon>
        <taxon>Exobacillus</taxon>
    </lineage>
</organism>
<gene>
    <name evidence="3" type="ORF">FCL54_21110</name>
</gene>
<feature type="transmembrane region" description="Helical" evidence="1">
    <location>
        <begin position="192"/>
        <end position="213"/>
    </location>
</feature>
<dbReference type="PANTHER" id="PTHR36435">
    <property type="entry name" value="SLR1288 PROTEIN"/>
    <property type="match status" value="1"/>
</dbReference>
<dbReference type="GO" id="GO:0006508">
    <property type="term" value="P:proteolysis"/>
    <property type="evidence" value="ECO:0007669"/>
    <property type="project" value="UniProtKB-KW"/>
</dbReference>
<keyword evidence="1" id="KW-1133">Transmembrane helix</keyword>
<keyword evidence="3" id="KW-0645">Protease</keyword>
<keyword evidence="3" id="KW-0482">Metalloprotease</keyword>
<dbReference type="GO" id="GO:0080120">
    <property type="term" value="P:CAAX-box protein maturation"/>
    <property type="evidence" value="ECO:0007669"/>
    <property type="project" value="UniProtKB-ARBA"/>
</dbReference>
<reference evidence="3 4" key="1">
    <citation type="submission" date="2019-04" db="EMBL/GenBank/DDBJ databases">
        <title>Bacillus caeni sp. nov., a bacterium isolated from mangrove sediment.</title>
        <authorList>
            <person name="Huang H."/>
            <person name="Mo K."/>
            <person name="Hu Y."/>
        </authorList>
    </citation>
    <scope>NUCLEOTIDE SEQUENCE [LARGE SCALE GENOMIC DNA]</scope>
    <source>
        <strain evidence="3 4">HB172195</strain>
    </source>
</reference>
<keyword evidence="1" id="KW-0812">Transmembrane</keyword>
<feature type="transmembrane region" description="Helical" evidence="1">
    <location>
        <begin position="153"/>
        <end position="186"/>
    </location>
</feature>
<dbReference type="InterPro" id="IPR003675">
    <property type="entry name" value="Rce1/LyrA-like_dom"/>
</dbReference>
<dbReference type="AlphaFoldDB" id="A0A5R9EW64"/>
<dbReference type="EMBL" id="SWLG01000024">
    <property type="protein sequence ID" value="TLS35287.1"/>
    <property type="molecule type" value="Genomic_DNA"/>
</dbReference>
<evidence type="ECO:0000313" key="4">
    <source>
        <dbReference type="Proteomes" id="UP000308230"/>
    </source>
</evidence>
<dbReference type="InterPro" id="IPR052710">
    <property type="entry name" value="CAAX_protease"/>
</dbReference>
<protein>
    <submittedName>
        <fullName evidence="3">CPBP family intramembrane metalloprotease</fullName>
    </submittedName>
</protein>
<dbReference type="Proteomes" id="UP000308230">
    <property type="component" value="Unassembled WGS sequence"/>
</dbReference>
<dbReference type="RefSeq" id="WP_138129176.1">
    <property type="nucleotide sequence ID" value="NZ_SWLG01000024.1"/>
</dbReference>
<comment type="caution">
    <text evidence="3">The sequence shown here is derived from an EMBL/GenBank/DDBJ whole genome shotgun (WGS) entry which is preliminary data.</text>
</comment>
<dbReference type="OrthoDB" id="2194912at2"/>